<dbReference type="PROSITE" id="PS50880">
    <property type="entry name" value="TOPRIM"/>
    <property type="match status" value="1"/>
</dbReference>
<comment type="function">
    <text evidence="7">May play a role in DNA repair. It seems to be involved in an RecBC-independent recombinational process of DNA repair. It may act with RecF and RecO.</text>
</comment>
<keyword evidence="5 7" id="KW-0233">DNA recombination</keyword>
<dbReference type="AlphaFoldDB" id="A0A3D8IRQ6"/>
<evidence type="ECO:0000256" key="4">
    <source>
        <dbReference type="ARBA" id="ARBA00022833"/>
    </source>
</evidence>
<evidence type="ECO:0000256" key="6">
    <source>
        <dbReference type="ARBA" id="ARBA00023204"/>
    </source>
</evidence>
<dbReference type="InterPro" id="IPR006171">
    <property type="entry name" value="TOPRIM_dom"/>
</dbReference>
<keyword evidence="6 7" id="KW-0234">DNA repair</keyword>
<evidence type="ECO:0000256" key="7">
    <source>
        <dbReference type="HAMAP-Rule" id="MF_00017"/>
    </source>
</evidence>
<evidence type="ECO:0000313" key="10">
    <source>
        <dbReference type="Proteomes" id="UP000256514"/>
    </source>
</evidence>
<evidence type="ECO:0000256" key="3">
    <source>
        <dbReference type="ARBA" id="ARBA00022771"/>
    </source>
</evidence>
<feature type="zinc finger region" description="C4-type" evidence="7">
    <location>
        <begin position="61"/>
        <end position="76"/>
    </location>
</feature>
<dbReference type="Pfam" id="PF13662">
    <property type="entry name" value="Toprim_4"/>
    <property type="match status" value="1"/>
</dbReference>
<dbReference type="PANTHER" id="PTHR30446">
    <property type="entry name" value="RECOMBINATION PROTEIN RECR"/>
    <property type="match status" value="1"/>
</dbReference>
<dbReference type="HAMAP" id="MF_00017">
    <property type="entry name" value="RecR"/>
    <property type="match status" value="1"/>
</dbReference>
<proteinExistence type="inferred from homology"/>
<keyword evidence="3 7" id="KW-0863">Zinc-finger</keyword>
<feature type="domain" description="Toprim" evidence="8">
    <location>
        <begin position="84"/>
        <end position="173"/>
    </location>
</feature>
<dbReference type="Gene3D" id="1.10.8.420">
    <property type="entry name" value="RecR Domain 1"/>
    <property type="match status" value="1"/>
</dbReference>
<protein>
    <recommendedName>
        <fullName evidence="7">Recombination protein RecR</fullName>
    </recommendedName>
</protein>
<keyword evidence="2 7" id="KW-0227">DNA damage</keyword>
<evidence type="ECO:0000256" key="1">
    <source>
        <dbReference type="ARBA" id="ARBA00022723"/>
    </source>
</evidence>
<dbReference type="InterPro" id="IPR034137">
    <property type="entry name" value="TOPRIM_RecR"/>
</dbReference>
<evidence type="ECO:0000259" key="8">
    <source>
        <dbReference type="PROSITE" id="PS50880"/>
    </source>
</evidence>
<sequence length="196" mass="21710">MNTYKMGLQSFFALVEALEQIPAIGKKSAQKIALTLSTEDKFLGLKVAHTLEEATRNVRICEKCLGLSESEVCEICLDSTRENGELCIVAHPKDIFTIEAMGEFRGRYFVLDSKAHMQDIDFALLARRIESENIVEVIFALSPTLANEAIMLFVEDALQNTNLRFTKIAQGVPTGIGLDSIDQLSLSRALSARVKI</sequence>
<dbReference type="EMBL" id="NXLT01000002">
    <property type="protein sequence ID" value="RDU67949.1"/>
    <property type="molecule type" value="Genomic_DNA"/>
</dbReference>
<comment type="similarity">
    <text evidence="7">Belongs to the RecR family.</text>
</comment>
<evidence type="ECO:0000313" key="9">
    <source>
        <dbReference type="EMBL" id="RDU67949.1"/>
    </source>
</evidence>
<dbReference type="GO" id="GO:0006281">
    <property type="term" value="P:DNA repair"/>
    <property type="evidence" value="ECO:0007669"/>
    <property type="project" value="UniProtKB-UniRule"/>
</dbReference>
<name>A0A3D8IRQ6_9HELI</name>
<dbReference type="CDD" id="cd01025">
    <property type="entry name" value="TOPRIM_recR"/>
    <property type="match status" value="1"/>
</dbReference>
<dbReference type="NCBIfam" id="TIGR00615">
    <property type="entry name" value="recR"/>
    <property type="match status" value="1"/>
</dbReference>
<dbReference type="GO" id="GO:0006310">
    <property type="term" value="P:DNA recombination"/>
    <property type="evidence" value="ECO:0007669"/>
    <property type="project" value="UniProtKB-UniRule"/>
</dbReference>
<evidence type="ECO:0000256" key="5">
    <source>
        <dbReference type="ARBA" id="ARBA00023172"/>
    </source>
</evidence>
<dbReference type="Pfam" id="PF21176">
    <property type="entry name" value="RecR_HhH"/>
    <property type="match status" value="1"/>
</dbReference>
<organism evidence="9 10">
    <name type="scientific">Helicobacter equorum</name>
    <dbReference type="NCBI Taxonomy" id="361872"/>
    <lineage>
        <taxon>Bacteria</taxon>
        <taxon>Pseudomonadati</taxon>
        <taxon>Campylobacterota</taxon>
        <taxon>Epsilonproteobacteria</taxon>
        <taxon>Campylobacterales</taxon>
        <taxon>Helicobacteraceae</taxon>
        <taxon>Helicobacter</taxon>
    </lineage>
</organism>
<dbReference type="Proteomes" id="UP000256514">
    <property type="component" value="Unassembled WGS sequence"/>
</dbReference>
<evidence type="ECO:0000256" key="2">
    <source>
        <dbReference type="ARBA" id="ARBA00022763"/>
    </source>
</evidence>
<dbReference type="InterPro" id="IPR000093">
    <property type="entry name" value="DNA_Rcmb_RecR"/>
</dbReference>
<dbReference type="PANTHER" id="PTHR30446:SF0">
    <property type="entry name" value="RECOMBINATION PROTEIN RECR"/>
    <property type="match status" value="1"/>
</dbReference>
<keyword evidence="4 7" id="KW-0862">Zinc</keyword>
<keyword evidence="1 7" id="KW-0479">Metal-binding</keyword>
<keyword evidence="10" id="KW-1185">Reference proteome</keyword>
<dbReference type="RefSeq" id="WP_115570755.1">
    <property type="nucleotide sequence ID" value="NZ_NXLT01000002.1"/>
</dbReference>
<comment type="caution">
    <text evidence="9">The sequence shown here is derived from an EMBL/GenBank/DDBJ whole genome shotgun (WGS) entry which is preliminary data.</text>
</comment>
<dbReference type="OrthoDB" id="9802672at2"/>
<accession>A0A3D8IRQ6</accession>
<dbReference type="GO" id="GO:0008270">
    <property type="term" value="F:zinc ion binding"/>
    <property type="evidence" value="ECO:0007669"/>
    <property type="project" value="UniProtKB-KW"/>
</dbReference>
<dbReference type="Gene3D" id="3.40.1360.10">
    <property type="match status" value="1"/>
</dbReference>
<dbReference type="InterPro" id="IPR023627">
    <property type="entry name" value="Rcmb_RecR"/>
</dbReference>
<dbReference type="GO" id="GO:0003677">
    <property type="term" value="F:DNA binding"/>
    <property type="evidence" value="ECO:0007669"/>
    <property type="project" value="UniProtKB-UniRule"/>
</dbReference>
<gene>
    <name evidence="7" type="primary">recR</name>
    <name evidence="9" type="ORF">CQA54_03240</name>
</gene>
<dbReference type="SUPFAM" id="SSF111304">
    <property type="entry name" value="Recombination protein RecR"/>
    <property type="match status" value="1"/>
</dbReference>
<reference evidence="9 10" key="1">
    <citation type="submission" date="2018-04" db="EMBL/GenBank/DDBJ databases">
        <title>Novel Campyloabacter and Helicobacter Species and Strains.</title>
        <authorList>
            <person name="Mannion A.J."/>
            <person name="Shen Z."/>
            <person name="Fox J.G."/>
        </authorList>
    </citation>
    <scope>NUCLEOTIDE SEQUENCE [LARGE SCALE GENOMIC DNA]</scope>
    <source>
        <strain evidence="9 10">MIT 12-6600</strain>
    </source>
</reference>